<dbReference type="Proteomes" id="UP000008064">
    <property type="component" value="Unassembled WGS sequence"/>
</dbReference>
<dbReference type="RefSeq" id="XP_007315339.1">
    <property type="nucleotide sequence ID" value="XM_007315277.1"/>
</dbReference>
<dbReference type="EMBL" id="GL945431">
    <property type="protein sequence ID" value="EGO27248.1"/>
    <property type="molecule type" value="Genomic_DNA"/>
</dbReference>
<sequence length="51" mass="6037">MAHPKQSPPVSDVLHFFEFVHVPKMHEKKIVIHIEHVPVKSQKNWDRLDSL</sequence>
<accession>F8NPU2</accession>
<dbReference type="KEGG" id="sla:SERLADRAFT_381717"/>
<dbReference type="HOGENOM" id="CLU_3143931_0_0_1"/>
<name>F8NPU2_SERL9</name>
<protein>
    <submittedName>
        <fullName evidence="1">Uncharacterized protein</fullName>
    </submittedName>
</protein>
<proteinExistence type="predicted"/>
<organism>
    <name type="scientific">Serpula lacrymans var. lacrymans (strain S7.9)</name>
    <name type="common">Dry rot fungus</name>
    <dbReference type="NCBI Taxonomy" id="578457"/>
    <lineage>
        <taxon>Eukaryota</taxon>
        <taxon>Fungi</taxon>
        <taxon>Dikarya</taxon>
        <taxon>Basidiomycota</taxon>
        <taxon>Agaricomycotina</taxon>
        <taxon>Agaricomycetes</taxon>
        <taxon>Agaricomycetidae</taxon>
        <taxon>Boletales</taxon>
        <taxon>Coniophorineae</taxon>
        <taxon>Serpulaceae</taxon>
        <taxon>Serpula</taxon>
    </lineage>
</organism>
<evidence type="ECO:0000313" key="1">
    <source>
        <dbReference type="EMBL" id="EGO27248.1"/>
    </source>
</evidence>
<gene>
    <name evidence="1" type="ORF">SERLADRAFT_381717</name>
</gene>
<reference evidence="1" key="1">
    <citation type="submission" date="2011-04" db="EMBL/GenBank/DDBJ databases">
        <title>Evolution of plant cell wall degrading machinery underlies the functional diversity of forest fungi.</title>
        <authorList>
            <consortium name="US DOE Joint Genome Institute (JGI-PGF)"/>
            <person name="Eastwood D.C."/>
            <person name="Floudas D."/>
            <person name="Binder M."/>
            <person name="Majcherczyk A."/>
            <person name="Schneider P."/>
            <person name="Aerts A."/>
            <person name="Asiegbu F.O."/>
            <person name="Baker S.E."/>
            <person name="Barry K."/>
            <person name="Bendiksby M."/>
            <person name="Blumentritt M."/>
            <person name="Coutinho P.M."/>
            <person name="Cullen D."/>
            <person name="Cullen D."/>
            <person name="Gathman A."/>
            <person name="Goodell B."/>
            <person name="Henrissat B."/>
            <person name="Ihrmark K."/>
            <person name="Kauserud H."/>
            <person name="Kohler A."/>
            <person name="LaButti K."/>
            <person name="Lapidus A."/>
            <person name="Lavin J.L."/>
            <person name="Lee Y.-H."/>
            <person name="Lindquist E."/>
            <person name="Lilly W."/>
            <person name="Lucas S."/>
            <person name="Morin E."/>
            <person name="Murat C."/>
            <person name="Oguiza J.A."/>
            <person name="Park J."/>
            <person name="Pisabarro A.G."/>
            <person name="Riley R."/>
            <person name="Rosling A."/>
            <person name="Salamov A."/>
            <person name="Schmidt O."/>
            <person name="Schmutz J."/>
            <person name="Skrede I."/>
            <person name="Stenlid J."/>
            <person name="Wiebenga A."/>
            <person name="Xie X."/>
            <person name="Kues U."/>
            <person name="Hibbett D.S."/>
            <person name="Hoffmeister D."/>
            <person name="Hogberg N."/>
            <person name="Martin F."/>
            <person name="Grigoriev I.V."/>
            <person name="Watkinson S.C."/>
        </authorList>
    </citation>
    <scope>NUCLEOTIDE SEQUENCE</scope>
    <source>
        <strain evidence="1">S7.9</strain>
    </source>
</reference>
<dbReference type="AlphaFoldDB" id="F8NPU2"/>
<dbReference type="GeneID" id="18810962"/>